<keyword evidence="3" id="KW-1185">Reference proteome</keyword>
<gene>
    <name evidence="2" type="ORF">OBBRIDRAFT_296911</name>
</gene>
<accession>A0A8E2AJD0</accession>
<protein>
    <submittedName>
        <fullName evidence="2">Uncharacterized protein</fullName>
    </submittedName>
</protein>
<feature type="region of interest" description="Disordered" evidence="1">
    <location>
        <begin position="132"/>
        <end position="155"/>
    </location>
</feature>
<dbReference type="Proteomes" id="UP000250043">
    <property type="component" value="Unassembled WGS sequence"/>
</dbReference>
<reference evidence="2 3" key="1">
    <citation type="submission" date="2016-07" db="EMBL/GenBank/DDBJ databases">
        <title>Draft genome of the white-rot fungus Obba rivulosa 3A-2.</title>
        <authorList>
            <consortium name="DOE Joint Genome Institute"/>
            <person name="Miettinen O."/>
            <person name="Riley R."/>
            <person name="Acob R."/>
            <person name="Barry K."/>
            <person name="Cullen D."/>
            <person name="De Vries R."/>
            <person name="Hainaut M."/>
            <person name="Hatakka A."/>
            <person name="Henrissat B."/>
            <person name="Hilden K."/>
            <person name="Kuo R."/>
            <person name="Labutti K."/>
            <person name="Lipzen A."/>
            <person name="Makela M.R."/>
            <person name="Sandor L."/>
            <person name="Spatafora J.W."/>
            <person name="Grigoriev I.V."/>
            <person name="Hibbett D.S."/>
        </authorList>
    </citation>
    <scope>NUCLEOTIDE SEQUENCE [LARGE SCALE GENOMIC DNA]</scope>
    <source>
        <strain evidence="2 3">3A-2</strain>
    </source>
</reference>
<name>A0A8E2AJD0_9APHY</name>
<sequence length="155" mass="18082">MPDLADTSRNALPGEHLRSYLPRGWLRKPSNTIGLAEFRSTQVVVAFILGQHLCERGQYRGEYYRKRREGCLMPGVPVRWTYVGRYTCMSCRGLLHHRQMRGDRKMSISCQTPRLWSDQQCNMSLADDANTEPWDAHTNPAHHTRRPATDRLHRY</sequence>
<proteinExistence type="predicted"/>
<dbReference type="EMBL" id="KV722574">
    <property type="protein sequence ID" value="OCH85608.1"/>
    <property type="molecule type" value="Genomic_DNA"/>
</dbReference>
<evidence type="ECO:0000256" key="1">
    <source>
        <dbReference type="SAM" id="MobiDB-lite"/>
    </source>
</evidence>
<organism evidence="2 3">
    <name type="scientific">Obba rivulosa</name>
    <dbReference type="NCBI Taxonomy" id="1052685"/>
    <lineage>
        <taxon>Eukaryota</taxon>
        <taxon>Fungi</taxon>
        <taxon>Dikarya</taxon>
        <taxon>Basidiomycota</taxon>
        <taxon>Agaricomycotina</taxon>
        <taxon>Agaricomycetes</taxon>
        <taxon>Polyporales</taxon>
        <taxon>Gelatoporiaceae</taxon>
        <taxon>Obba</taxon>
    </lineage>
</organism>
<evidence type="ECO:0000313" key="3">
    <source>
        <dbReference type="Proteomes" id="UP000250043"/>
    </source>
</evidence>
<evidence type="ECO:0000313" key="2">
    <source>
        <dbReference type="EMBL" id="OCH85608.1"/>
    </source>
</evidence>
<dbReference type="AlphaFoldDB" id="A0A8E2AJD0"/>